<comment type="function">
    <text evidence="14">Adds a GMP to the 5'-end of tRNA(His) after transcription and RNase P cleavage. This step is essential for proper recognition of the tRNA and for the fidelity of protein synthesis. Also functions as a guanyl-nucleotide exchange factor/GEF for the MFN1 and MFN2 mitofusins thereby regulating mitochondrial fusion. By regulating both mitochondrial dynamics and bioenergetic function, it contributes to cell survival following oxidative stress.</text>
</comment>
<dbReference type="GO" id="GO:0008193">
    <property type="term" value="F:tRNA guanylyltransferase activity"/>
    <property type="evidence" value="ECO:0007669"/>
    <property type="project" value="UniProtKB-EC"/>
</dbReference>
<dbReference type="GO" id="GO:0000287">
    <property type="term" value="F:magnesium ion binding"/>
    <property type="evidence" value="ECO:0007669"/>
    <property type="project" value="InterPro"/>
</dbReference>
<keyword evidence="10" id="KW-0460">Magnesium</keyword>
<dbReference type="InterPro" id="IPR007537">
    <property type="entry name" value="tRNAHis_GuaTrfase_Thg1"/>
</dbReference>
<evidence type="ECO:0000256" key="2">
    <source>
        <dbReference type="ARBA" id="ARBA00010113"/>
    </source>
</evidence>
<keyword evidence="11" id="KW-0342">GTP-binding</keyword>
<dbReference type="InterPro" id="IPR024956">
    <property type="entry name" value="tRNAHis_GuaTrfase_cat"/>
</dbReference>
<evidence type="ECO:0000256" key="13">
    <source>
        <dbReference type="ARBA" id="ARBA00047281"/>
    </source>
</evidence>
<keyword evidence="9" id="KW-0547">Nucleotide-binding</keyword>
<evidence type="ECO:0000256" key="3">
    <source>
        <dbReference type="ARBA" id="ARBA00012511"/>
    </source>
</evidence>
<comment type="catalytic activity">
    <reaction evidence="13">
        <text>a 5'-end ribonucleotide-tRNA(His) + GTP + ATP + H2O = a 5'-end phospho-guanosine-ribonucleotide-tRNA(His) + AMP + 2 diphosphate + H(+)</text>
        <dbReference type="Rhea" id="RHEA:54564"/>
        <dbReference type="Rhea" id="RHEA-COMP:14193"/>
        <dbReference type="Rhea" id="RHEA-COMP:14917"/>
        <dbReference type="ChEBI" id="CHEBI:15377"/>
        <dbReference type="ChEBI" id="CHEBI:15378"/>
        <dbReference type="ChEBI" id="CHEBI:30616"/>
        <dbReference type="ChEBI" id="CHEBI:33019"/>
        <dbReference type="ChEBI" id="CHEBI:37565"/>
        <dbReference type="ChEBI" id="CHEBI:138282"/>
        <dbReference type="ChEBI" id="CHEBI:141847"/>
        <dbReference type="ChEBI" id="CHEBI:456215"/>
        <dbReference type="EC" id="2.7.7.79"/>
    </reaction>
</comment>
<dbReference type="EMBL" id="JAVRBK010000003">
    <property type="protein sequence ID" value="KAK5645858.1"/>
    <property type="molecule type" value="Genomic_DNA"/>
</dbReference>
<evidence type="ECO:0000256" key="1">
    <source>
        <dbReference type="ARBA" id="ARBA00001946"/>
    </source>
</evidence>
<organism evidence="18 19">
    <name type="scientific">Pyrocoelia pectoralis</name>
    <dbReference type="NCBI Taxonomy" id="417401"/>
    <lineage>
        <taxon>Eukaryota</taxon>
        <taxon>Metazoa</taxon>
        <taxon>Ecdysozoa</taxon>
        <taxon>Arthropoda</taxon>
        <taxon>Hexapoda</taxon>
        <taxon>Insecta</taxon>
        <taxon>Pterygota</taxon>
        <taxon>Neoptera</taxon>
        <taxon>Endopterygota</taxon>
        <taxon>Coleoptera</taxon>
        <taxon>Polyphaga</taxon>
        <taxon>Elateriformia</taxon>
        <taxon>Elateroidea</taxon>
        <taxon>Lampyridae</taxon>
        <taxon>Lampyrinae</taxon>
        <taxon>Pyrocoelia</taxon>
    </lineage>
</organism>
<dbReference type="AlphaFoldDB" id="A0AAN7VIL9"/>
<keyword evidence="19" id="KW-1185">Reference proteome</keyword>
<dbReference type="Gene3D" id="3.30.70.3000">
    <property type="match status" value="1"/>
</dbReference>
<evidence type="ECO:0000256" key="12">
    <source>
        <dbReference type="ARBA" id="ARBA00032480"/>
    </source>
</evidence>
<dbReference type="InterPro" id="IPR038469">
    <property type="entry name" value="tRNAHis_GuaTrfase_Thg1_sf"/>
</dbReference>
<evidence type="ECO:0000256" key="14">
    <source>
        <dbReference type="ARBA" id="ARBA00058346"/>
    </source>
</evidence>
<evidence type="ECO:0000256" key="10">
    <source>
        <dbReference type="ARBA" id="ARBA00022842"/>
    </source>
</evidence>
<dbReference type="Proteomes" id="UP001329430">
    <property type="component" value="Chromosome 3"/>
</dbReference>
<evidence type="ECO:0000256" key="7">
    <source>
        <dbReference type="ARBA" id="ARBA00022695"/>
    </source>
</evidence>
<dbReference type="InterPro" id="IPR025845">
    <property type="entry name" value="Thg1_C_dom"/>
</dbReference>
<dbReference type="GO" id="GO:0006400">
    <property type="term" value="P:tRNA modification"/>
    <property type="evidence" value="ECO:0007669"/>
    <property type="project" value="InterPro"/>
</dbReference>
<comment type="caution">
    <text evidence="18">The sequence shown here is derived from an EMBL/GenBank/DDBJ whole genome shotgun (WGS) entry which is preliminary data.</text>
</comment>
<keyword evidence="5" id="KW-0808">Transferase</keyword>
<evidence type="ECO:0000256" key="8">
    <source>
        <dbReference type="ARBA" id="ARBA00022723"/>
    </source>
</evidence>
<accession>A0AAN7VIL9</accession>
<evidence type="ECO:0000313" key="18">
    <source>
        <dbReference type="EMBL" id="KAK5645858.1"/>
    </source>
</evidence>
<name>A0AAN7VIL9_9COLE</name>
<dbReference type="PANTHER" id="PTHR12729:SF6">
    <property type="entry name" value="TRNA(HIS) GUANYLYLTRANSFERASE-RELATED"/>
    <property type="match status" value="1"/>
</dbReference>
<dbReference type="GO" id="GO:0005525">
    <property type="term" value="F:GTP binding"/>
    <property type="evidence" value="ECO:0007669"/>
    <property type="project" value="UniProtKB-KW"/>
</dbReference>
<comment type="similarity">
    <text evidence="2">Belongs to the tRNA(His) guanylyltransferase family.</text>
</comment>
<keyword evidence="7" id="KW-0548">Nucleotidyltransferase</keyword>
<evidence type="ECO:0000256" key="4">
    <source>
        <dbReference type="ARBA" id="ARBA00022310"/>
    </source>
</evidence>
<evidence type="ECO:0000256" key="11">
    <source>
        <dbReference type="ARBA" id="ARBA00023134"/>
    </source>
</evidence>
<feature type="domain" description="tRNAHis guanylyltransferase catalytic" evidence="16">
    <location>
        <begin position="21"/>
        <end position="150"/>
    </location>
</feature>
<evidence type="ECO:0000259" key="17">
    <source>
        <dbReference type="Pfam" id="PF14413"/>
    </source>
</evidence>
<evidence type="ECO:0000256" key="5">
    <source>
        <dbReference type="ARBA" id="ARBA00022679"/>
    </source>
</evidence>
<evidence type="ECO:0000256" key="15">
    <source>
        <dbReference type="ARBA" id="ARBA00065710"/>
    </source>
</evidence>
<sequence length="300" mass="36031">MYLLKNFKRHIHISKMAKSKFEYVRNFESEDRLLPNCWIVIRIDGKNFHKYSSKHNFKKPNDLRALHLMNRSALCVMKEYKDIVLSYGESDEYSFVFRKETELHNRRGSKLLTQVTSLFSSSYVFHWRNYFNDQSMLYPPFFDGRVVLYPTDENLKDYLCWRQVDTHINNLYNTVFWNLVQKGNLTNREAQERLIGTFSSDKNEILFSEFGINYNNEPIIFRKGTILLRKKINNPFKKKLEQVILPIYEDMMHDEFWLKHPEILSNKPNENYTFTEEEHSSELVGIQFRKLNKNVSSTTE</sequence>
<comment type="subunit">
    <text evidence="15">Homotetramer. Interacts with MFN1 and MFN2; functions as a guanyl-nucleotide exchange factor/GEF for MFN2 and also probably MFN1.</text>
</comment>
<keyword evidence="8" id="KW-0479">Metal-binding</keyword>
<protein>
    <recommendedName>
        <fullName evidence="4">Probable tRNA(His) guanylyltransferase</fullName>
        <ecNumber evidence="3">2.7.7.79</ecNumber>
    </recommendedName>
    <alternativeName>
        <fullName evidence="12">tRNA-histidine guanylyltransferase</fullName>
    </alternativeName>
</protein>
<evidence type="ECO:0000259" key="16">
    <source>
        <dbReference type="Pfam" id="PF04446"/>
    </source>
</evidence>
<evidence type="ECO:0000256" key="9">
    <source>
        <dbReference type="ARBA" id="ARBA00022741"/>
    </source>
</evidence>
<keyword evidence="6" id="KW-0819">tRNA processing</keyword>
<evidence type="ECO:0000256" key="6">
    <source>
        <dbReference type="ARBA" id="ARBA00022694"/>
    </source>
</evidence>
<evidence type="ECO:0000313" key="19">
    <source>
        <dbReference type="Proteomes" id="UP001329430"/>
    </source>
</evidence>
<gene>
    <name evidence="18" type="ORF">RI129_004322</name>
</gene>
<comment type="cofactor">
    <cofactor evidence="1">
        <name>Mg(2+)</name>
        <dbReference type="ChEBI" id="CHEBI:18420"/>
    </cofactor>
</comment>
<feature type="domain" description="Thg1 C-terminal" evidence="17">
    <location>
        <begin position="153"/>
        <end position="237"/>
    </location>
</feature>
<dbReference type="Pfam" id="PF14413">
    <property type="entry name" value="Thg1C"/>
    <property type="match status" value="1"/>
</dbReference>
<dbReference type="PANTHER" id="PTHR12729">
    <property type="entry name" value="TRNA(HIS) GUANYLYLTRANSFERASE-RELATED"/>
    <property type="match status" value="1"/>
</dbReference>
<dbReference type="FunFam" id="3.30.70.3000:FF:000001">
    <property type="entry name" value="tRNA(His) guanylyltransferase"/>
    <property type="match status" value="1"/>
</dbReference>
<dbReference type="EC" id="2.7.7.79" evidence="3"/>
<proteinExistence type="inferred from homology"/>
<reference evidence="18 19" key="1">
    <citation type="journal article" date="2024" name="Insects">
        <title>An Improved Chromosome-Level Genome Assembly of the Firefly Pyrocoelia pectoralis.</title>
        <authorList>
            <person name="Fu X."/>
            <person name="Meyer-Rochow V.B."/>
            <person name="Ballantyne L."/>
            <person name="Zhu X."/>
        </authorList>
    </citation>
    <scope>NUCLEOTIDE SEQUENCE [LARGE SCALE GENOMIC DNA]</scope>
    <source>
        <strain evidence="18">XCY_ONT2</strain>
    </source>
</reference>
<dbReference type="Pfam" id="PF04446">
    <property type="entry name" value="Thg1"/>
    <property type="match status" value="1"/>
</dbReference>